<dbReference type="RefSeq" id="WP_283712130.1">
    <property type="nucleotide sequence ID" value="NZ_JASJEW010000001.1"/>
</dbReference>
<organism evidence="1 2">
    <name type="scientific">Kribbibacterium absianum</name>
    <dbReference type="NCBI Taxonomy" id="3044210"/>
    <lineage>
        <taxon>Bacteria</taxon>
        <taxon>Bacillati</taxon>
        <taxon>Actinomycetota</taxon>
        <taxon>Coriobacteriia</taxon>
        <taxon>Coriobacteriales</taxon>
        <taxon>Kribbibacteriaceae</taxon>
        <taxon>Kribbibacterium</taxon>
    </lineage>
</organism>
<protein>
    <submittedName>
        <fullName evidence="1">HAD family phosphatase</fullName>
    </submittedName>
</protein>
<dbReference type="SFLD" id="SFLDG01129">
    <property type="entry name" value="C1.5:_HAD__Beta-PGM__Phosphata"/>
    <property type="match status" value="1"/>
</dbReference>
<dbReference type="Gene3D" id="3.40.50.1000">
    <property type="entry name" value="HAD superfamily/HAD-like"/>
    <property type="match status" value="1"/>
</dbReference>
<dbReference type="PANTHER" id="PTHR18901:SF38">
    <property type="entry name" value="PSEUDOURIDINE-5'-PHOSPHATASE"/>
    <property type="match status" value="1"/>
</dbReference>
<proteinExistence type="predicted"/>
<dbReference type="CDD" id="cd07505">
    <property type="entry name" value="HAD_BPGM-like"/>
    <property type="match status" value="1"/>
</dbReference>
<dbReference type="EMBL" id="JASJEX010000001">
    <property type="protein sequence ID" value="MDJ1128485.1"/>
    <property type="molecule type" value="Genomic_DNA"/>
</dbReference>
<dbReference type="SFLD" id="SFLDS00003">
    <property type="entry name" value="Haloacid_Dehalogenase"/>
    <property type="match status" value="1"/>
</dbReference>
<dbReference type="NCBIfam" id="TIGR01509">
    <property type="entry name" value="HAD-SF-IA-v3"/>
    <property type="match status" value="1"/>
</dbReference>
<dbReference type="PRINTS" id="PR00413">
    <property type="entry name" value="HADHALOGNASE"/>
</dbReference>
<accession>A0ABT6ZHF2</accession>
<reference evidence="1" key="1">
    <citation type="submission" date="2023-05" db="EMBL/GenBank/DDBJ databases">
        <title>[olsenella] sp. nov., isolated from a pig farm feces dump.</title>
        <authorList>
            <person name="Chang Y.-H."/>
        </authorList>
    </citation>
    <scope>NUCLEOTIDE SEQUENCE</scope>
    <source>
        <strain evidence="1">YH-ols2217</strain>
    </source>
</reference>
<evidence type="ECO:0000313" key="1">
    <source>
        <dbReference type="EMBL" id="MDJ1128485.1"/>
    </source>
</evidence>
<comment type="caution">
    <text evidence="1">The sequence shown here is derived from an EMBL/GenBank/DDBJ whole genome shotgun (WGS) entry which is preliminary data.</text>
</comment>
<dbReference type="SUPFAM" id="SSF56784">
    <property type="entry name" value="HAD-like"/>
    <property type="match status" value="1"/>
</dbReference>
<dbReference type="InterPro" id="IPR023214">
    <property type="entry name" value="HAD_sf"/>
</dbReference>
<sequence>MTLTDQDLAPARVAGRFEAALFDFDGTIAESYHVWRRVDETFLARRGIPCPDGLGAELASRGFRAGAAWLIDRFGLDETVDEVCDEWNALGAELYLEQVRLRPGVSEYLRALKGAGVKTALVTNNDPGVIAALGPHIDRRLFDAEVYGREVRRDKRFPDIYAEGARRLGARPERALVFEDIAVGLSSAKRIGMTGVGVLSEDPHQDRDALAAAAAITIPDFQSLACA</sequence>
<dbReference type="InterPro" id="IPR036412">
    <property type="entry name" value="HAD-like_sf"/>
</dbReference>
<name>A0ABT6ZHF2_9ACTN</name>
<gene>
    <name evidence="1" type="ORF">QJ043_00065</name>
</gene>
<evidence type="ECO:0000313" key="2">
    <source>
        <dbReference type="Proteomes" id="UP001431693"/>
    </source>
</evidence>
<keyword evidence="2" id="KW-1185">Reference proteome</keyword>
<dbReference type="Gene3D" id="1.10.150.240">
    <property type="entry name" value="Putative phosphatase, domain 2"/>
    <property type="match status" value="1"/>
</dbReference>
<dbReference type="InterPro" id="IPR023198">
    <property type="entry name" value="PGP-like_dom2"/>
</dbReference>
<dbReference type="InterPro" id="IPR006439">
    <property type="entry name" value="HAD-SF_hydro_IA"/>
</dbReference>
<dbReference type="Proteomes" id="UP001431693">
    <property type="component" value="Unassembled WGS sequence"/>
</dbReference>
<dbReference type="PANTHER" id="PTHR18901">
    <property type="entry name" value="2-DEOXYGLUCOSE-6-PHOSPHATE PHOSPHATASE 2"/>
    <property type="match status" value="1"/>
</dbReference>
<dbReference type="Pfam" id="PF00702">
    <property type="entry name" value="Hydrolase"/>
    <property type="match status" value="1"/>
</dbReference>